<keyword evidence="4" id="KW-0560">Oxidoreductase</keyword>
<dbReference type="AlphaFoldDB" id="A0AA35RT50"/>
<reference evidence="7" key="1">
    <citation type="submission" date="2023-03" db="EMBL/GenBank/DDBJ databases">
        <authorList>
            <person name="Steffen K."/>
            <person name="Cardenas P."/>
        </authorList>
    </citation>
    <scope>NUCLEOTIDE SEQUENCE</scope>
</reference>
<protein>
    <submittedName>
        <fullName evidence="7">2-methyl-1,2-propanediol dehydrogenase</fullName>
    </submittedName>
</protein>
<evidence type="ECO:0000256" key="2">
    <source>
        <dbReference type="ARBA" id="ARBA00022630"/>
    </source>
</evidence>
<keyword evidence="2" id="KW-0285">Flavoprotein</keyword>
<dbReference type="Pfam" id="PF05199">
    <property type="entry name" value="GMC_oxred_C"/>
    <property type="match status" value="1"/>
</dbReference>
<organism evidence="7 8">
    <name type="scientific">Geodia barretti</name>
    <name type="common">Barrett's horny sponge</name>
    <dbReference type="NCBI Taxonomy" id="519541"/>
    <lineage>
        <taxon>Eukaryota</taxon>
        <taxon>Metazoa</taxon>
        <taxon>Porifera</taxon>
        <taxon>Demospongiae</taxon>
        <taxon>Heteroscleromorpha</taxon>
        <taxon>Tetractinellida</taxon>
        <taxon>Astrophorina</taxon>
        <taxon>Geodiidae</taxon>
        <taxon>Geodia</taxon>
    </lineage>
</organism>
<evidence type="ECO:0000256" key="4">
    <source>
        <dbReference type="ARBA" id="ARBA00023002"/>
    </source>
</evidence>
<dbReference type="GO" id="GO:0016614">
    <property type="term" value="F:oxidoreductase activity, acting on CH-OH group of donors"/>
    <property type="evidence" value="ECO:0007669"/>
    <property type="project" value="InterPro"/>
</dbReference>
<dbReference type="Pfam" id="PF00732">
    <property type="entry name" value="GMC_oxred_N"/>
    <property type="match status" value="1"/>
</dbReference>
<dbReference type="InterPro" id="IPR007867">
    <property type="entry name" value="GMC_OxRtase_C"/>
</dbReference>
<keyword evidence="3" id="KW-0274">FAD</keyword>
<gene>
    <name evidence="7" type="ORF">GBAR_LOCUS10496</name>
</gene>
<comment type="caution">
    <text evidence="7">The sequence shown here is derived from an EMBL/GenBank/DDBJ whole genome shotgun (WGS) entry which is preliminary data.</text>
</comment>
<dbReference type="EMBL" id="CASHTH010001607">
    <property type="protein sequence ID" value="CAI8017235.1"/>
    <property type="molecule type" value="Genomic_DNA"/>
</dbReference>
<sequence length="531" mass="57687">MVNRHDETDVLVIGAGASGAAFTWSLTLAGIKVVCLEQGGWVPLDAFPTSEPDAQIRWQTDFHSNPNVRGLPEDYPVNEAETPISPLMYNAVGGSTIHWGSHFPRFHPSDFVLKSQDGVADDWPMTYAELEPYYDLNDRMNGVSGLRGDPAYPPKPERPTPPLAIGRGGELLADAFNKLGWHWWSSDSAIASVEYDGRQPDTGGTLRSLASADIIYWPRALRRGARLKTFCRVREILVDQSGRATGALYYDANGNLQEQRARVVVVAGNGVGTARLLLNSKSALFPEGLANSSGLVGKNLMHHPCGGAMGIFEEWLGGEAGPRGSSMLGQEFYETDLNRGFVRGYDLQITGVTSSPLPTALGGIQQETVPWGQDHHRIFGERYGHTIGITVMTEDLPEESNQVTLDPVLTDSHGIPAPRIQYTVSENTDKILDHGVERAKEVLEAAGAKEVYTSHIRRNAGWHLLGTARMGDDPNNSVVDRWGRAHDVPNLLIVDGSIFTTGACINPTTTIQALALRTADFVKGEGSSLLA</sequence>
<feature type="domain" description="Glucose-methanol-choline oxidoreductase N-terminal" evidence="5">
    <location>
        <begin position="211"/>
        <end position="305"/>
    </location>
</feature>
<dbReference type="Proteomes" id="UP001174909">
    <property type="component" value="Unassembled WGS sequence"/>
</dbReference>
<dbReference type="GO" id="GO:0050660">
    <property type="term" value="F:flavin adenine dinucleotide binding"/>
    <property type="evidence" value="ECO:0007669"/>
    <property type="project" value="InterPro"/>
</dbReference>
<dbReference type="InterPro" id="IPR036188">
    <property type="entry name" value="FAD/NAD-bd_sf"/>
</dbReference>
<dbReference type="PANTHER" id="PTHR46056:SF12">
    <property type="entry name" value="LONG-CHAIN-ALCOHOL OXIDASE"/>
    <property type="match status" value="1"/>
</dbReference>
<dbReference type="SUPFAM" id="SSF54373">
    <property type="entry name" value="FAD-linked reductases, C-terminal domain"/>
    <property type="match status" value="1"/>
</dbReference>
<dbReference type="SUPFAM" id="SSF51905">
    <property type="entry name" value="FAD/NAD(P)-binding domain"/>
    <property type="match status" value="1"/>
</dbReference>
<accession>A0AA35RT50</accession>
<proteinExistence type="inferred from homology"/>
<feature type="domain" description="Glucose-methanol-choline oxidoreductase C-terminal" evidence="6">
    <location>
        <begin position="397"/>
        <end position="515"/>
    </location>
</feature>
<evidence type="ECO:0000313" key="8">
    <source>
        <dbReference type="Proteomes" id="UP001174909"/>
    </source>
</evidence>
<keyword evidence="8" id="KW-1185">Reference proteome</keyword>
<dbReference type="InterPro" id="IPR000172">
    <property type="entry name" value="GMC_OxRdtase_N"/>
</dbReference>
<comment type="similarity">
    <text evidence="1">Belongs to the GMC oxidoreductase family.</text>
</comment>
<evidence type="ECO:0000256" key="1">
    <source>
        <dbReference type="ARBA" id="ARBA00010790"/>
    </source>
</evidence>
<name>A0AA35RT50_GEOBA</name>
<evidence type="ECO:0000313" key="7">
    <source>
        <dbReference type="EMBL" id="CAI8017235.1"/>
    </source>
</evidence>
<evidence type="ECO:0000259" key="5">
    <source>
        <dbReference type="Pfam" id="PF00732"/>
    </source>
</evidence>
<dbReference type="Gene3D" id="3.50.50.60">
    <property type="entry name" value="FAD/NAD(P)-binding domain"/>
    <property type="match status" value="2"/>
</dbReference>
<evidence type="ECO:0000259" key="6">
    <source>
        <dbReference type="Pfam" id="PF05199"/>
    </source>
</evidence>
<evidence type="ECO:0000256" key="3">
    <source>
        <dbReference type="ARBA" id="ARBA00022827"/>
    </source>
</evidence>
<dbReference type="PANTHER" id="PTHR46056">
    <property type="entry name" value="LONG-CHAIN-ALCOHOL OXIDASE"/>
    <property type="match status" value="1"/>
</dbReference>